<dbReference type="SUPFAM" id="SSF57850">
    <property type="entry name" value="RING/U-box"/>
    <property type="match status" value="2"/>
</dbReference>
<feature type="region of interest" description="Disordered" evidence="5">
    <location>
        <begin position="1"/>
        <end position="24"/>
    </location>
</feature>
<dbReference type="Pfam" id="PF13639">
    <property type="entry name" value="zf-RING_2"/>
    <property type="match status" value="1"/>
</dbReference>
<accession>A0A7M6DJG9</accession>
<evidence type="ECO:0000259" key="6">
    <source>
        <dbReference type="PROSITE" id="PS50089"/>
    </source>
</evidence>
<dbReference type="PROSITE" id="PS50089">
    <property type="entry name" value="ZF_RING_2"/>
    <property type="match status" value="2"/>
</dbReference>
<keyword evidence="8" id="KW-1185">Reference proteome</keyword>
<keyword evidence="1" id="KW-0479">Metal-binding</keyword>
<dbReference type="InterPro" id="IPR042862">
    <property type="entry name" value="RNF32"/>
</dbReference>
<evidence type="ECO:0000256" key="1">
    <source>
        <dbReference type="ARBA" id="ARBA00022723"/>
    </source>
</evidence>
<dbReference type="OrthoDB" id="8062037at2759"/>
<protein>
    <recommendedName>
        <fullName evidence="6">RING-type domain-containing protein</fullName>
    </recommendedName>
</protein>
<dbReference type="SMART" id="SM00184">
    <property type="entry name" value="RING"/>
    <property type="match status" value="2"/>
</dbReference>
<dbReference type="AlphaFoldDB" id="A0A7M6DJG9"/>
<dbReference type="Pfam" id="PF13445">
    <property type="entry name" value="zf-RING_UBOX"/>
    <property type="match status" value="1"/>
</dbReference>
<evidence type="ECO:0000256" key="5">
    <source>
        <dbReference type="SAM" id="MobiDB-lite"/>
    </source>
</evidence>
<name>A0A7M6DJG9_9CNID</name>
<dbReference type="InterPro" id="IPR000048">
    <property type="entry name" value="IQ_motif_EF-hand-BS"/>
</dbReference>
<evidence type="ECO:0000256" key="3">
    <source>
        <dbReference type="ARBA" id="ARBA00022833"/>
    </source>
</evidence>
<reference evidence="7" key="1">
    <citation type="submission" date="2021-01" db="UniProtKB">
        <authorList>
            <consortium name="EnsemblMetazoa"/>
        </authorList>
    </citation>
    <scope>IDENTIFICATION</scope>
</reference>
<dbReference type="GeneID" id="136801003"/>
<dbReference type="EnsemblMetazoa" id="CLYHEMT013125.1">
    <property type="protein sequence ID" value="CLYHEMP013125.1"/>
    <property type="gene ID" value="CLYHEMG013125"/>
</dbReference>
<dbReference type="PANTHER" id="PTHR14991:SF0">
    <property type="entry name" value="RING FINGER PROTEIN 32"/>
    <property type="match status" value="1"/>
</dbReference>
<proteinExistence type="predicted"/>
<dbReference type="PROSITE" id="PS50096">
    <property type="entry name" value="IQ"/>
    <property type="match status" value="1"/>
</dbReference>
<feature type="domain" description="RING-type" evidence="6">
    <location>
        <begin position="145"/>
        <end position="188"/>
    </location>
</feature>
<dbReference type="CDD" id="cd23767">
    <property type="entry name" value="IQCD"/>
    <property type="match status" value="1"/>
</dbReference>
<dbReference type="InterPro" id="IPR027370">
    <property type="entry name" value="Znf-RING_euk"/>
</dbReference>
<dbReference type="Proteomes" id="UP000594262">
    <property type="component" value="Unplaced"/>
</dbReference>
<organism evidence="7 8">
    <name type="scientific">Clytia hemisphaerica</name>
    <dbReference type="NCBI Taxonomy" id="252671"/>
    <lineage>
        <taxon>Eukaryota</taxon>
        <taxon>Metazoa</taxon>
        <taxon>Cnidaria</taxon>
        <taxon>Hydrozoa</taxon>
        <taxon>Hydroidolina</taxon>
        <taxon>Leptothecata</taxon>
        <taxon>Obeliida</taxon>
        <taxon>Clytiidae</taxon>
        <taxon>Clytia</taxon>
    </lineage>
</organism>
<sequence>MSKQYRFASGSPSKRGEKAGGISAAAFQDHFSRRLNLDDGKPKRTINHPLPVVKRKEVKAKQKKTDLPSKEKDLTDILKGKNDERVLSPDGNSGAAALSKKNMSLAEKYGLLPSPIMNKEKVLSERQWEVLKRKAMVRGDIESKCPICKEDYTLFREQILLSCSHTFHKKCIYSFEKYSGKQTCPICRFENYERRLIFDGAFICSNKAALKIQSKWRAYTVRKRFLSENKDRVPQNLMLRKKFYEKKFMNMAEEIHNSYDIHSANVDSFIAEIDRNIATSKSLMENLNFNSESDSWSEIHNLALRRDNNECPICLGLLNSSKKIVLLNCSHLFHERCLASFETYSACSNHLCPVCRSMYMKKEYTVKQK</sequence>
<keyword evidence="3" id="KW-0862">Zinc</keyword>
<feature type="domain" description="RING-type" evidence="6">
    <location>
        <begin position="311"/>
        <end position="356"/>
    </location>
</feature>
<evidence type="ECO:0000256" key="4">
    <source>
        <dbReference type="PROSITE-ProRule" id="PRU00175"/>
    </source>
</evidence>
<dbReference type="EnsemblMetazoa" id="CLYHEMT013125.2">
    <property type="protein sequence ID" value="CLYHEMP013125.2"/>
    <property type="gene ID" value="CLYHEMG013125"/>
</dbReference>
<evidence type="ECO:0000313" key="7">
    <source>
        <dbReference type="EnsemblMetazoa" id="CLYHEMP013125.1"/>
    </source>
</evidence>
<dbReference type="RefSeq" id="XP_066913722.1">
    <property type="nucleotide sequence ID" value="XM_067057621.1"/>
</dbReference>
<dbReference type="Gene3D" id="3.30.40.10">
    <property type="entry name" value="Zinc/RING finger domain, C3HC4 (zinc finger)"/>
    <property type="match status" value="2"/>
</dbReference>
<dbReference type="Pfam" id="PF00612">
    <property type="entry name" value="IQ"/>
    <property type="match status" value="1"/>
</dbReference>
<dbReference type="GO" id="GO:0008270">
    <property type="term" value="F:zinc ion binding"/>
    <property type="evidence" value="ECO:0007669"/>
    <property type="project" value="UniProtKB-KW"/>
</dbReference>
<evidence type="ECO:0000313" key="8">
    <source>
        <dbReference type="Proteomes" id="UP000594262"/>
    </source>
</evidence>
<keyword evidence="2 4" id="KW-0863">Zinc-finger</keyword>
<evidence type="ECO:0000256" key="2">
    <source>
        <dbReference type="ARBA" id="ARBA00022771"/>
    </source>
</evidence>
<dbReference type="PANTHER" id="PTHR14991">
    <property type="entry name" value="RING FINGER PROTEIN 32"/>
    <property type="match status" value="1"/>
</dbReference>
<dbReference type="InterPro" id="IPR013083">
    <property type="entry name" value="Znf_RING/FYVE/PHD"/>
</dbReference>
<dbReference type="InterPro" id="IPR001841">
    <property type="entry name" value="Znf_RING"/>
</dbReference>